<sequence length="86" mass="10075">MRTTGTGIIKCSKDKSIHLDNVYDGVIKAHDGTYIYFNANEQLHVKEFYSNPANKLDEHIENERISDRHMFYKRLVDIVNKFSRKG</sequence>
<dbReference type="PATRIC" id="fig|762051.18.peg.370"/>
<proteinExistence type="predicted"/>
<organism evidence="1 2">
    <name type="scientific">Leuconostoc kimchii (strain IMSNU 11154 / KCTC 2386 / IH25)</name>
    <dbReference type="NCBI Taxonomy" id="762051"/>
    <lineage>
        <taxon>Bacteria</taxon>
        <taxon>Bacillati</taxon>
        <taxon>Bacillota</taxon>
        <taxon>Bacilli</taxon>
        <taxon>Lactobacillales</taxon>
        <taxon>Lactobacillaceae</taxon>
        <taxon>Leuconostoc</taxon>
    </lineage>
</organism>
<protein>
    <submittedName>
        <fullName evidence="1">Uncharacterized protein</fullName>
    </submittedName>
</protein>
<dbReference type="KEGG" id="lki:LKI_01830"/>
<reference evidence="1 2" key="1">
    <citation type="journal article" date="2010" name="J. Bacteriol.">
        <title>Complete genome sequence analysis of Leuconostoc kimchii IMSNU 11154.</title>
        <authorList>
            <person name="Oh H.M."/>
            <person name="Cho Y.J."/>
            <person name="Kim B.K."/>
            <person name="Roe J.H."/>
            <person name="Kang S.O."/>
            <person name="Nahm B.H."/>
            <person name="Jeong G."/>
            <person name="Han H.U."/>
            <person name="Chun J."/>
        </authorList>
    </citation>
    <scope>NUCLEOTIDE SEQUENCE [LARGE SCALE GENOMIC DNA]</scope>
    <source>
        <strain evidence="2">IMSNU 11154 / KCTC 2386 / IH25</strain>
    </source>
</reference>
<dbReference type="HOGENOM" id="CLU_2494127_0_0_9"/>
<evidence type="ECO:0000313" key="2">
    <source>
        <dbReference type="Proteomes" id="UP000002362"/>
    </source>
</evidence>
<dbReference type="Proteomes" id="UP000002362">
    <property type="component" value="Chromosome"/>
</dbReference>
<evidence type="ECO:0000313" key="1">
    <source>
        <dbReference type="EMBL" id="ADG39909.1"/>
    </source>
</evidence>
<gene>
    <name evidence="1" type="ordered locus">LKI_01830</name>
</gene>
<dbReference type="RefSeq" id="WP_013102508.1">
    <property type="nucleotide sequence ID" value="NC_014136.1"/>
</dbReference>
<name>D5T0W0_LEUKI</name>
<dbReference type="STRING" id="762051.LKI_01830"/>
<dbReference type="AlphaFoldDB" id="D5T0W0"/>
<dbReference type="EMBL" id="CP001758">
    <property type="protein sequence ID" value="ADG39909.1"/>
    <property type="molecule type" value="Genomic_DNA"/>
</dbReference>
<accession>D5T0W0</accession>